<reference evidence="1 2" key="1">
    <citation type="submission" date="2020-08" db="EMBL/GenBank/DDBJ databases">
        <title>Genomic Encyclopedia of Type Strains, Phase IV (KMG-IV): sequencing the most valuable type-strain genomes for metagenomic binning, comparative biology and taxonomic classification.</title>
        <authorList>
            <person name="Goeker M."/>
        </authorList>
    </citation>
    <scope>NUCLEOTIDE SEQUENCE [LARGE SCALE GENOMIC DNA]</scope>
    <source>
        <strain evidence="1 2">DSM 101806</strain>
    </source>
</reference>
<dbReference type="EMBL" id="JACIEH010000003">
    <property type="protein sequence ID" value="MBB4100254.1"/>
    <property type="molecule type" value="Genomic_DNA"/>
</dbReference>
<name>A0A7W6NZ33_9SPHN</name>
<dbReference type="AlphaFoldDB" id="A0A7W6NZ33"/>
<protein>
    <submittedName>
        <fullName evidence="1">Uncharacterized protein</fullName>
    </submittedName>
</protein>
<evidence type="ECO:0000313" key="2">
    <source>
        <dbReference type="Proteomes" id="UP000557392"/>
    </source>
</evidence>
<accession>A0A7W6NZ33</accession>
<evidence type="ECO:0000313" key="1">
    <source>
        <dbReference type="EMBL" id="MBB4100254.1"/>
    </source>
</evidence>
<gene>
    <name evidence="1" type="ORF">GGR46_003826</name>
</gene>
<sequence length="36" mass="3818">MTNAFLTKLAATAGASRAGTRSRVHVVNLVNFRAES</sequence>
<proteinExistence type="predicted"/>
<keyword evidence="2" id="KW-1185">Reference proteome</keyword>
<dbReference type="Proteomes" id="UP000557392">
    <property type="component" value="Unassembled WGS sequence"/>
</dbReference>
<organism evidence="1 2">
    <name type="scientific">Sphingomonas kyeonggiensis</name>
    <dbReference type="NCBI Taxonomy" id="1268553"/>
    <lineage>
        <taxon>Bacteria</taxon>
        <taxon>Pseudomonadati</taxon>
        <taxon>Pseudomonadota</taxon>
        <taxon>Alphaproteobacteria</taxon>
        <taxon>Sphingomonadales</taxon>
        <taxon>Sphingomonadaceae</taxon>
        <taxon>Sphingomonas</taxon>
    </lineage>
</organism>
<comment type="caution">
    <text evidence="1">The sequence shown here is derived from an EMBL/GenBank/DDBJ whole genome shotgun (WGS) entry which is preliminary data.</text>
</comment>